<keyword evidence="3" id="KW-1185">Reference proteome</keyword>
<feature type="region of interest" description="Disordered" evidence="1">
    <location>
        <begin position="24"/>
        <end position="47"/>
    </location>
</feature>
<accession>A0AAV3P9S3</accession>
<dbReference type="AlphaFoldDB" id="A0AAV3P9S3"/>
<gene>
    <name evidence="2" type="ORF">LIER_36712</name>
</gene>
<comment type="caution">
    <text evidence="2">The sequence shown here is derived from an EMBL/GenBank/DDBJ whole genome shotgun (WGS) entry which is preliminary data.</text>
</comment>
<sequence>MDEPGTDLTGSHSVSMVYRRCGEPTRRGKLHGNNGQASAASHENGGSHYRGHVGRGLQWNYWVASTITVRYCGFINSSQNEVPNAIWDWIIHGS</sequence>
<name>A0AAV3P9S3_LITER</name>
<protein>
    <submittedName>
        <fullName evidence="2">Uncharacterized protein</fullName>
    </submittedName>
</protein>
<evidence type="ECO:0000256" key="1">
    <source>
        <dbReference type="SAM" id="MobiDB-lite"/>
    </source>
</evidence>
<reference evidence="2 3" key="1">
    <citation type="submission" date="2024-01" db="EMBL/GenBank/DDBJ databases">
        <title>The complete chloroplast genome sequence of Lithospermum erythrorhizon: insights into the phylogenetic relationship among Boraginaceae species and the maternal lineages of purple gromwells.</title>
        <authorList>
            <person name="Okada T."/>
            <person name="Watanabe K."/>
        </authorList>
    </citation>
    <scope>NUCLEOTIDE SEQUENCE [LARGE SCALE GENOMIC DNA]</scope>
</reference>
<dbReference type="Proteomes" id="UP001454036">
    <property type="component" value="Unassembled WGS sequence"/>
</dbReference>
<proteinExistence type="predicted"/>
<organism evidence="2 3">
    <name type="scientific">Lithospermum erythrorhizon</name>
    <name type="common">Purple gromwell</name>
    <name type="synonym">Lithospermum officinale var. erythrorhizon</name>
    <dbReference type="NCBI Taxonomy" id="34254"/>
    <lineage>
        <taxon>Eukaryota</taxon>
        <taxon>Viridiplantae</taxon>
        <taxon>Streptophyta</taxon>
        <taxon>Embryophyta</taxon>
        <taxon>Tracheophyta</taxon>
        <taxon>Spermatophyta</taxon>
        <taxon>Magnoliopsida</taxon>
        <taxon>eudicotyledons</taxon>
        <taxon>Gunneridae</taxon>
        <taxon>Pentapetalae</taxon>
        <taxon>asterids</taxon>
        <taxon>lamiids</taxon>
        <taxon>Boraginales</taxon>
        <taxon>Boraginaceae</taxon>
        <taxon>Boraginoideae</taxon>
        <taxon>Lithospermeae</taxon>
        <taxon>Lithospermum</taxon>
    </lineage>
</organism>
<evidence type="ECO:0000313" key="3">
    <source>
        <dbReference type="Proteomes" id="UP001454036"/>
    </source>
</evidence>
<evidence type="ECO:0000313" key="2">
    <source>
        <dbReference type="EMBL" id="GAA0148390.1"/>
    </source>
</evidence>
<dbReference type="EMBL" id="BAABME010017011">
    <property type="protein sequence ID" value="GAA0148390.1"/>
    <property type="molecule type" value="Genomic_DNA"/>
</dbReference>